<protein>
    <submittedName>
        <fullName evidence="1">Fructose-26-bisphosphatase</fullName>
    </submittedName>
    <submittedName>
        <fullName evidence="2">Histidine phosphatase family protein</fullName>
        <ecNumber evidence="2">3.1.3.-</ecNumber>
    </submittedName>
</protein>
<dbReference type="HOGENOM" id="CLU_033323_8_4_11"/>
<dbReference type="InterPro" id="IPR029033">
    <property type="entry name" value="His_PPase_superfam"/>
</dbReference>
<keyword evidence="2" id="KW-0378">Hydrolase</keyword>
<organism evidence="1 3">
    <name type="scientific">Rubrobacter radiotolerans</name>
    <name type="common">Arthrobacter radiotolerans</name>
    <dbReference type="NCBI Taxonomy" id="42256"/>
    <lineage>
        <taxon>Bacteria</taxon>
        <taxon>Bacillati</taxon>
        <taxon>Actinomycetota</taxon>
        <taxon>Rubrobacteria</taxon>
        <taxon>Rubrobacterales</taxon>
        <taxon>Rubrobacteraceae</taxon>
        <taxon>Rubrobacter</taxon>
    </lineage>
</organism>
<dbReference type="KEGG" id="rrd:RradSPS_0829"/>
<proteinExistence type="predicted"/>
<dbReference type="Pfam" id="PF00300">
    <property type="entry name" value="His_Phos_1"/>
    <property type="match status" value="1"/>
</dbReference>
<dbReference type="PANTHER" id="PTHR48100">
    <property type="entry name" value="BROAD-SPECIFICITY PHOSPHATASE YOR283W-RELATED"/>
    <property type="match status" value="1"/>
</dbReference>
<dbReference type="eggNOG" id="COG0406">
    <property type="taxonomic scope" value="Bacteria"/>
</dbReference>
<keyword evidence="3" id="KW-1185">Reference proteome</keyword>
<name>A0A023X0Y5_RUBRA</name>
<dbReference type="AlphaFoldDB" id="A0A023X0Y5"/>
<accession>A0A023X0Y5</accession>
<reference evidence="2" key="2">
    <citation type="submission" date="2023-11" db="EMBL/GenBank/DDBJ databases">
        <title>MicrobeMod: A computational toolkit for identifying prokaryotic methylation and restriction-modification with nanopore sequencing.</title>
        <authorList>
            <person name="Crits-Christoph A."/>
            <person name="Kang S.C."/>
            <person name="Lee H."/>
            <person name="Ostrov N."/>
        </authorList>
    </citation>
    <scope>NUCLEOTIDE SEQUENCE</scope>
    <source>
        <strain evidence="2">ATCC 51242</strain>
    </source>
</reference>
<dbReference type="Proteomes" id="UP000025229">
    <property type="component" value="Chromosome"/>
</dbReference>
<dbReference type="InterPro" id="IPR013078">
    <property type="entry name" value="His_Pase_superF_clade-1"/>
</dbReference>
<dbReference type="EC" id="3.1.3.-" evidence="2"/>
<evidence type="ECO:0000313" key="1">
    <source>
        <dbReference type="EMBL" id="AHY46112.1"/>
    </source>
</evidence>
<dbReference type="EMBL" id="CP007514">
    <property type="protein sequence ID" value="AHY46112.1"/>
    <property type="molecule type" value="Genomic_DNA"/>
</dbReference>
<sequence length="213" mass="23437">MSGRLYLVRHAPAAWPESLDGGGPRYRGRSDAPLSPAGRLEARALGKRFLRERLDAVFASDLRRAVETAERLAGGTPVREVPDLAEYSFGLWEGRSHEELLREGSPEYRAWLEDPFSVAPPGGETFREFAARVEAAMEEPLRTAREGRVALVGHGGPLRLALGELLGLPRENGWRLRLDRSGVSVVEWAGELPVLCLLNDLSHLQSPDRGAGR</sequence>
<dbReference type="PANTHER" id="PTHR48100:SF1">
    <property type="entry name" value="HISTIDINE PHOSPHATASE FAMILY PROTEIN-RELATED"/>
    <property type="match status" value="1"/>
</dbReference>
<dbReference type="SUPFAM" id="SSF53254">
    <property type="entry name" value="Phosphoglycerate mutase-like"/>
    <property type="match status" value="1"/>
</dbReference>
<reference evidence="1 3" key="1">
    <citation type="submission" date="2014-03" db="EMBL/GenBank/DDBJ databases">
        <title>Complete genome sequence of the Radio-Resistant Rubrobacter radiotolerans RSPS-4.</title>
        <authorList>
            <person name="Egas C.C."/>
            <person name="Barroso C.C."/>
            <person name="Froufe H.J.C."/>
            <person name="Pacheco J.J."/>
            <person name="Albuquerque L.L."/>
            <person name="da Costa M.M.S."/>
        </authorList>
    </citation>
    <scope>NUCLEOTIDE SEQUENCE [LARGE SCALE GENOMIC DNA]</scope>
    <source>
        <strain evidence="1 3">RSPS-4</strain>
    </source>
</reference>
<dbReference type="InterPro" id="IPR050275">
    <property type="entry name" value="PGM_Phosphatase"/>
</dbReference>
<dbReference type="SMART" id="SM00855">
    <property type="entry name" value="PGAM"/>
    <property type="match status" value="1"/>
</dbReference>
<dbReference type="GO" id="GO:0016791">
    <property type="term" value="F:phosphatase activity"/>
    <property type="evidence" value="ECO:0007669"/>
    <property type="project" value="TreeGrafter"/>
</dbReference>
<dbReference type="EMBL" id="JAWXXX010000001">
    <property type="protein sequence ID" value="MDX5893522.1"/>
    <property type="molecule type" value="Genomic_DNA"/>
</dbReference>
<dbReference type="GO" id="GO:0005737">
    <property type="term" value="C:cytoplasm"/>
    <property type="evidence" value="ECO:0007669"/>
    <property type="project" value="TreeGrafter"/>
</dbReference>
<evidence type="ECO:0000313" key="2">
    <source>
        <dbReference type="EMBL" id="MDX5893522.1"/>
    </source>
</evidence>
<dbReference type="Proteomes" id="UP001281130">
    <property type="component" value="Unassembled WGS sequence"/>
</dbReference>
<evidence type="ECO:0000313" key="3">
    <source>
        <dbReference type="Proteomes" id="UP000025229"/>
    </source>
</evidence>
<gene>
    <name evidence="1" type="ORF">RradSPS_0829</name>
    <name evidence="2" type="ORF">SIL72_05705</name>
</gene>
<dbReference type="Gene3D" id="3.40.50.1240">
    <property type="entry name" value="Phosphoglycerate mutase-like"/>
    <property type="match status" value="1"/>
</dbReference>
<dbReference type="CDD" id="cd07067">
    <property type="entry name" value="HP_PGM_like"/>
    <property type="match status" value="1"/>
</dbReference>
<dbReference type="STRING" id="42256.RradSPS_0829"/>
<dbReference type="RefSeq" id="WP_051589347.1">
    <property type="nucleotide sequence ID" value="NZ_CP007514.1"/>
</dbReference>